<sequence>MNHYAIRVRDHWTQHAPERMAALEDPERFFSDLGAQIAAEVSDLAGRLEENPALSVEMRRSSGQTYLKDASRRMTARKIAEEVMMNQHLAWAGDPSLPLDQAREEWEQTRASDENLIAWAERAQDSPYPMHSTVELEDKATEWALPTEFLLGLLEAEIPREYLEANREVLAEAATIRFLREVH</sequence>
<keyword evidence="2" id="KW-1185">Reference proteome</keyword>
<evidence type="ECO:0000313" key="1">
    <source>
        <dbReference type="EMBL" id="MVT25128.1"/>
    </source>
</evidence>
<comment type="caution">
    <text evidence="1">The sequence shown here is derived from an EMBL/GenBank/DDBJ whole genome shotgun (WGS) entry which is preliminary data.</text>
</comment>
<protein>
    <submittedName>
        <fullName evidence="1">Uncharacterized protein</fullName>
    </submittedName>
</protein>
<name>A0A7K1UF93_9MICC</name>
<dbReference type="AlphaFoldDB" id="A0A7K1UF93"/>
<reference evidence="1 2" key="1">
    <citation type="submission" date="2019-12" db="EMBL/GenBank/DDBJ databases">
        <title>Nesterenkonia muleiensis sp. nov., a novel actinobacterium isolated from sap of Populus euphratica.</title>
        <authorList>
            <person name="Wang R."/>
        </authorList>
    </citation>
    <scope>NUCLEOTIDE SEQUENCE [LARGE SCALE GENOMIC DNA]</scope>
    <source>
        <strain evidence="1 2">F10</strain>
    </source>
</reference>
<organism evidence="1 2">
    <name type="scientific">Nesterenkonia alkaliphila</name>
    <dbReference type="NCBI Taxonomy" id="1463631"/>
    <lineage>
        <taxon>Bacteria</taxon>
        <taxon>Bacillati</taxon>
        <taxon>Actinomycetota</taxon>
        <taxon>Actinomycetes</taxon>
        <taxon>Micrococcales</taxon>
        <taxon>Micrococcaceae</taxon>
        <taxon>Nesterenkonia</taxon>
    </lineage>
</organism>
<accession>A0A7K1UF93</accession>
<proteinExistence type="predicted"/>
<dbReference type="EMBL" id="WRPM01000011">
    <property type="protein sequence ID" value="MVT25128.1"/>
    <property type="molecule type" value="Genomic_DNA"/>
</dbReference>
<dbReference type="Proteomes" id="UP000460157">
    <property type="component" value="Unassembled WGS sequence"/>
</dbReference>
<evidence type="ECO:0000313" key="2">
    <source>
        <dbReference type="Proteomes" id="UP000460157"/>
    </source>
</evidence>
<dbReference type="OrthoDB" id="4244301at2"/>
<dbReference type="RefSeq" id="WP_157320830.1">
    <property type="nucleotide sequence ID" value="NZ_BMFX01000005.1"/>
</dbReference>
<gene>
    <name evidence="1" type="ORF">GNZ21_01905</name>
</gene>